<dbReference type="GO" id="GO:0008168">
    <property type="term" value="F:methyltransferase activity"/>
    <property type="evidence" value="ECO:0007669"/>
    <property type="project" value="UniProtKB-KW"/>
</dbReference>
<dbReference type="EMBL" id="JAFFZE010000009">
    <property type="protein sequence ID" value="MCT2583458.1"/>
    <property type="molecule type" value="Genomic_DNA"/>
</dbReference>
<dbReference type="Pfam" id="PF04672">
    <property type="entry name" value="Methyltransf_19"/>
    <property type="match status" value="1"/>
</dbReference>
<dbReference type="RefSeq" id="WP_260190833.1">
    <property type="nucleotide sequence ID" value="NZ_JAFFZE010000009.1"/>
</dbReference>
<keyword evidence="2" id="KW-0489">Methyltransferase</keyword>
<comment type="caution">
    <text evidence="2">The sequence shown here is derived from an EMBL/GenBank/DDBJ whole genome shotgun (WGS) entry which is preliminary data.</text>
</comment>
<organism evidence="2 3">
    <name type="scientific">Actinophytocola gossypii</name>
    <dbReference type="NCBI Taxonomy" id="2812003"/>
    <lineage>
        <taxon>Bacteria</taxon>
        <taxon>Bacillati</taxon>
        <taxon>Actinomycetota</taxon>
        <taxon>Actinomycetes</taxon>
        <taxon>Pseudonocardiales</taxon>
        <taxon>Pseudonocardiaceae</taxon>
    </lineage>
</organism>
<accession>A0ABT2J6P2</accession>
<evidence type="ECO:0000313" key="2">
    <source>
        <dbReference type="EMBL" id="MCT2583458.1"/>
    </source>
</evidence>
<dbReference type="SUPFAM" id="SSF53335">
    <property type="entry name" value="S-adenosyl-L-methionine-dependent methyltransferases"/>
    <property type="match status" value="1"/>
</dbReference>
<keyword evidence="3" id="KW-1185">Reference proteome</keyword>
<dbReference type="PIRSF" id="PIRSF017393">
    <property type="entry name" value="MTase_SAV2177"/>
    <property type="match status" value="1"/>
</dbReference>
<keyword evidence="2" id="KW-0808">Transferase</keyword>
<gene>
    <name evidence="2" type="ORF">JT362_10055</name>
</gene>
<dbReference type="GO" id="GO:0032259">
    <property type="term" value="P:methylation"/>
    <property type="evidence" value="ECO:0007669"/>
    <property type="project" value="UniProtKB-KW"/>
</dbReference>
<protein>
    <submittedName>
        <fullName evidence="2">SAM-dependent methyltransferase</fullName>
    </submittedName>
</protein>
<name>A0ABT2J6P2_9PSEU</name>
<sequence length="270" mass="30227">MTQQTNWVPTSVDFEKPSAARLYDYLLGGNHNFAVDRAFAEKLMKMQPEAKRVAVNNRAFMRRAVLFMMEQGIRQFLDLGSGIPTVGNVHEIAQEADPDARVVYVDIENVAVAHSQLLLEGSDNAAMVHADVAKPGLVLNDAQTRRLLDFDQPVGLLAVTIGHYILDEQDPFGVFDTYRDALAPGSFLAITHFTNDFDIFDGDKLSNEMKQSQNNIRARSREEVLRLFGDFELVEPGLVTTSQWRPERPTDDEDTIVEQDGLYAGVGRKP</sequence>
<evidence type="ECO:0000256" key="1">
    <source>
        <dbReference type="SAM" id="MobiDB-lite"/>
    </source>
</evidence>
<reference evidence="2 3" key="1">
    <citation type="submission" date="2021-02" db="EMBL/GenBank/DDBJ databases">
        <title>Actinophytocola xerophila sp. nov., isolated from soil of cotton cropping field.</title>
        <authorList>
            <person name="Huang R."/>
            <person name="Chen X."/>
            <person name="Ge X."/>
            <person name="Liu W."/>
        </authorList>
    </citation>
    <scope>NUCLEOTIDE SEQUENCE [LARGE SCALE GENOMIC DNA]</scope>
    <source>
        <strain evidence="2 3">S1-96</strain>
    </source>
</reference>
<evidence type="ECO:0000313" key="3">
    <source>
        <dbReference type="Proteomes" id="UP001156441"/>
    </source>
</evidence>
<feature type="region of interest" description="Disordered" evidence="1">
    <location>
        <begin position="243"/>
        <end position="270"/>
    </location>
</feature>
<proteinExistence type="predicted"/>
<dbReference type="InterPro" id="IPR006764">
    <property type="entry name" value="SAM_dep_MeTrfase_SAV2177_type"/>
</dbReference>
<dbReference type="Proteomes" id="UP001156441">
    <property type="component" value="Unassembled WGS sequence"/>
</dbReference>
<dbReference type="InterPro" id="IPR029063">
    <property type="entry name" value="SAM-dependent_MTases_sf"/>
</dbReference>
<dbReference type="Gene3D" id="3.40.50.150">
    <property type="entry name" value="Vaccinia Virus protein VP39"/>
    <property type="match status" value="1"/>
</dbReference>